<evidence type="ECO:0000313" key="3">
    <source>
        <dbReference type="EMBL" id="KYP50704.1"/>
    </source>
</evidence>
<protein>
    <submittedName>
        <fullName evidence="3">Retrovirus-related Pol polyprotein from transposon TNT 1-94</fullName>
    </submittedName>
</protein>
<dbReference type="InterPro" id="IPR025724">
    <property type="entry name" value="GAG-pre-integrase_dom"/>
</dbReference>
<dbReference type="Gramene" id="C.cajan_27121.t">
    <property type="protein sequence ID" value="C.cajan_27121.t.cds1"/>
    <property type="gene ID" value="C.cajan_27121"/>
</dbReference>
<feature type="domain" description="GAG-pre-integrase" evidence="1">
    <location>
        <begin position="92"/>
        <end position="167"/>
    </location>
</feature>
<sequence>MQNLRKPMGSEQCIYSGSKMSSHVEAVGTCNLVLSSGFILNLEKTFYVPSFSKNLISISQLAPLGFSFKFMDSGFTLLNKSKVIGFGELRDGLYSINLQNNDAAYNSMHVSSGLKRCVMNEDSSMLWHRRLGHISIDRIKQLVNDGVLSTLDFADFETCVDCIKGKQTNKSKKGAKRSSNILEIIHTDICCPDIQLFNFILNMHLFISLSTHHTSQCNYTSYSIIQLSNFNNFNNMQTT</sequence>
<dbReference type="Pfam" id="PF13976">
    <property type="entry name" value="gag_pre-integrs"/>
    <property type="match status" value="1"/>
</dbReference>
<accession>A0A151S7D3</accession>
<evidence type="ECO:0000313" key="4">
    <source>
        <dbReference type="Proteomes" id="UP000075243"/>
    </source>
</evidence>
<keyword evidence="4" id="KW-1185">Reference proteome</keyword>
<organism evidence="3 4">
    <name type="scientific">Cajanus cajan</name>
    <name type="common">Pigeon pea</name>
    <name type="synonym">Cajanus indicus</name>
    <dbReference type="NCBI Taxonomy" id="3821"/>
    <lineage>
        <taxon>Eukaryota</taxon>
        <taxon>Viridiplantae</taxon>
        <taxon>Streptophyta</taxon>
        <taxon>Embryophyta</taxon>
        <taxon>Tracheophyta</taxon>
        <taxon>Spermatophyta</taxon>
        <taxon>Magnoliopsida</taxon>
        <taxon>eudicotyledons</taxon>
        <taxon>Gunneridae</taxon>
        <taxon>Pentapetalae</taxon>
        <taxon>rosids</taxon>
        <taxon>fabids</taxon>
        <taxon>Fabales</taxon>
        <taxon>Fabaceae</taxon>
        <taxon>Papilionoideae</taxon>
        <taxon>50 kb inversion clade</taxon>
        <taxon>NPAAA clade</taxon>
        <taxon>indigoferoid/millettioid clade</taxon>
        <taxon>Phaseoleae</taxon>
        <taxon>Cajanus</taxon>
    </lineage>
</organism>
<dbReference type="Pfam" id="PF22936">
    <property type="entry name" value="Pol_BBD"/>
    <property type="match status" value="1"/>
</dbReference>
<feature type="domain" description="Retrovirus-related Pol polyprotein from transposon TNT 1-94-like beta-barrel" evidence="2">
    <location>
        <begin position="10"/>
        <end position="64"/>
    </location>
</feature>
<dbReference type="EMBL" id="KQ483450">
    <property type="protein sequence ID" value="KYP50704.1"/>
    <property type="molecule type" value="Genomic_DNA"/>
</dbReference>
<dbReference type="Proteomes" id="UP000075243">
    <property type="component" value="Unassembled WGS sequence"/>
</dbReference>
<dbReference type="AlphaFoldDB" id="A0A151S7D3"/>
<gene>
    <name evidence="3" type="ORF">KK1_027521</name>
</gene>
<evidence type="ECO:0000259" key="1">
    <source>
        <dbReference type="Pfam" id="PF13976"/>
    </source>
</evidence>
<evidence type="ECO:0000259" key="2">
    <source>
        <dbReference type="Pfam" id="PF22936"/>
    </source>
</evidence>
<dbReference type="InterPro" id="IPR054722">
    <property type="entry name" value="PolX-like_BBD"/>
</dbReference>
<proteinExistence type="predicted"/>
<name>A0A151S7D3_CAJCA</name>
<reference evidence="3" key="1">
    <citation type="journal article" date="2012" name="Nat. Biotechnol.">
        <title>Draft genome sequence of pigeonpea (Cajanus cajan), an orphan legume crop of resource-poor farmers.</title>
        <authorList>
            <person name="Varshney R.K."/>
            <person name="Chen W."/>
            <person name="Li Y."/>
            <person name="Bharti A.K."/>
            <person name="Saxena R.K."/>
            <person name="Schlueter J.A."/>
            <person name="Donoghue M.T."/>
            <person name="Azam S."/>
            <person name="Fan G."/>
            <person name="Whaley A.M."/>
            <person name="Farmer A.D."/>
            <person name="Sheridan J."/>
            <person name="Iwata A."/>
            <person name="Tuteja R."/>
            <person name="Penmetsa R.V."/>
            <person name="Wu W."/>
            <person name="Upadhyaya H.D."/>
            <person name="Yang S.P."/>
            <person name="Shah T."/>
            <person name="Saxena K.B."/>
            <person name="Michael T."/>
            <person name="McCombie W.R."/>
            <person name="Yang B."/>
            <person name="Zhang G."/>
            <person name="Yang H."/>
            <person name="Wang J."/>
            <person name="Spillane C."/>
            <person name="Cook D.R."/>
            <person name="May G.D."/>
            <person name="Xu X."/>
            <person name="Jackson S.A."/>
        </authorList>
    </citation>
    <scope>NUCLEOTIDE SEQUENCE [LARGE SCALE GENOMIC DNA]</scope>
</reference>